<evidence type="ECO:0000256" key="2">
    <source>
        <dbReference type="ARBA" id="ARBA00022630"/>
    </source>
</evidence>
<evidence type="ECO:0000256" key="1">
    <source>
        <dbReference type="ARBA" id="ARBA00001917"/>
    </source>
</evidence>
<gene>
    <name evidence="7" type="ORF">CKA81_13540</name>
</gene>
<keyword evidence="8" id="KW-1185">Reference proteome</keyword>
<dbReference type="Proteomes" id="UP000283474">
    <property type="component" value="Chromosome"/>
</dbReference>
<comment type="cofactor">
    <cofactor evidence="1">
        <name>FMN</name>
        <dbReference type="ChEBI" id="CHEBI:58210"/>
    </cofactor>
</comment>
<dbReference type="EMBL" id="CP022987">
    <property type="protein sequence ID" value="QAA95631.1"/>
    <property type="molecule type" value="Genomic_DNA"/>
</dbReference>
<keyword evidence="4" id="KW-0521">NADP</keyword>
<proteinExistence type="predicted"/>
<keyword evidence="3" id="KW-0288">FMN</keyword>
<dbReference type="GO" id="GO:0010181">
    <property type="term" value="F:FMN binding"/>
    <property type="evidence" value="ECO:0007669"/>
    <property type="project" value="InterPro"/>
</dbReference>
<reference evidence="7 8" key="1">
    <citation type="submission" date="2017-08" db="EMBL/GenBank/DDBJ databases">
        <authorList>
            <person name="Park S.-J."/>
            <person name="Kim H."/>
        </authorList>
    </citation>
    <scope>NUCLEOTIDE SEQUENCE [LARGE SCALE GENOMIC DNA]</scope>
    <source>
        <strain evidence="8">ye3</strain>
    </source>
</reference>
<keyword evidence="2" id="KW-0285">Flavoprotein</keyword>
<evidence type="ECO:0000256" key="5">
    <source>
        <dbReference type="ARBA" id="ARBA00023002"/>
    </source>
</evidence>
<dbReference type="OrthoDB" id="8523426at2"/>
<dbReference type="AlphaFoldDB" id="A0A451FSW3"/>
<dbReference type="PANTHER" id="PTHR43303">
    <property type="entry name" value="NADPH DEHYDROGENASE C23G7.10C-RELATED"/>
    <property type="match status" value="1"/>
</dbReference>
<dbReference type="GO" id="GO:0003959">
    <property type="term" value="F:NADPH dehydrogenase activity"/>
    <property type="evidence" value="ECO:0007669"/>
    <property type="project" value="InterPro"/>
</dbReference>
<dbReference type="Gene3D" id="3.20.20.70">
    <property type="entry name" value="Aldolase class I"/>
    <property type="match status" value="1"/>
</dbReference>
<evidence type="ECO:0000256" key="3">
    <source>
        <dbReference type="ARBA" id="ARBA00022643"/>
    </source>
</evidence>
<dbReference type="SUPFAM" id="SSF51395">
    <property type="entry name" value="FMN-linked oxidoreductases"/>
    <property type="match status" value="1"/>
</dbReference>
<name>A0A451FSW3_9BURK</name>
<dbReference type="GO" id="GO:0050661">
    <property type="term" value="F:NADP binding"/>
    <property type="evidence" value="ECO:0007669"/>
    <property type="project" value="InterPro"/>
</dbReference>
<protein>
    <submittedName>
        <fullName evidence="7">Oxidoreductase</fullName>
    </submittedName>
</protein>
<sequence>MSVLFSPIKLGQKVFSNRIVIAPMAQYSADSGSATPWHAMHLGMLATSGAGLLMIEGTCVEPVGRVTHGCLGLYNDDNEAKLGQVVRSIRSYSDTPLGIQLMHSGRKGSATVDSQGGVPLSPHESPWQTVAPSGLPFRDGWQTPRTAEGADLARIKDAFVDNAIRAVRIGIDVLELHAAHGYLLHQFLSPLSNQRSDHYGGSLANRMRFPLEVFDAVKAACPNTVLGVRLTGSDWMPGGIEIEETVAFTKELEARQCDYIDVTSGGLDPTATIIVKPGYQVEFAEQVRKCTNVPVRAVGMIHSANQAEAIIKEGKADMIAIARAMLANPRWPWLAARQLGVTLDYPAPYQRAAPSKWRGWELSS</sequence>
<dbReference type="Pfam" id="PF00724">
    <property type="entry name" value="Oxidored_FMN"/>
    <property type="match status" value="1"/>
</dbReference>
<dbReference type="InterPro" id="IPR001155">
    <property type="entry name" value="OxRdtase_FMN_N"/>
</dbReference>
<dbReference type="InterPro" id="IPR044152">
    <property type="entry name" value="YqjM-like"/>
</dbReference>
<keyword evidence="5" id="KW-0560">Oxidoreductase</keyword>
<evidence type="ECO:0000313" key="8">
    <source>
        <dbReference type="Proteomes" id="UP000283474"/>
    </source>
</evidence>
<accession>A0A451FSW3</accession>
<dbReference type="InterPro" id="IPR013785">
    <property type="entry name" value="Aldolase_TIM"/>
</dbReference>
<evidence type="ECO:0000259" key="6">
    <source>
        <dbReference type="Pfam" id="PF00724"/>
    </source>
</evidence>
<feature type="domain" description="NADH:flavin oxidoreductase/NADH oxidase N-terminal" evidence="6">
    <location>
        <begin position="4"/>
        <end position="337"/>
    </location>
</feature>
<dbReference type="PANTHER" id="PTHR43303:SF4">
    <property type="entry name" value="NADPH DEHYDROGENASE C23G7.10C-RELATED"/>
    <property type="match status" value="1"/>
</dbReference>
<dbReference type="RefSeq" id="WP_128355748.1">
    <property type="nucleotide sequence ID" value="NZ_CP022987.1"/>
</dbReference>
<evidence type="ECO:0000313" key="7">
    <source>
        <dbReference type="EMBL" id="QAA95631.1"/>
    </source>
</evidence>
<dbReference type="KEGG" id="pus:CKA81_13540"/>
<evidence type="ECO:0000256" key="4">
    <source>
        <dbReference type="ARBA" id="ARBA00022857"/>
    </source>
</evidence>
<organism evidence="7 8">
    <name type="scientific">Pollutimonas thiosulfatoxidans</name>
    <dbReference type="NCBI Taxonomy" id="2028345"/>
    <lineage>
        <taxon>Bacteria</taxon>
        <taxon>Pseudomonadati</taxon>
        <taxon>Pseudomonadota</taxon>
        <taxon>Betaproteobacteria</taxon>
        <taxon>Burkholderiales</taxon>
        <taxon>Alcaligenaceae</taxon>
        <taxon>Pollutimonas</taxon>
    </lineage>
</organism>
<dbReference type="CDD" id="cd02932">
    <property type="entry name" value="OYE_YqiM_FMN"/>
    <property type="match status" value="1"/>
</dbReference>